<comment type="caution">
    <text evidence="2">The sequence shown here is derived from an EMBL/GenBank/DDBJ whole genome shotgun (WGS) entry which is preliminary data.</text>
</comment>
<dbReference type="InterPro" id="IPR036163">
    <property type="entry name" value="HMA_dom_sf"/>
</dbReference>
<dbReference type="SUPFAM" id="SSF55008">
    <property type="entry name" value="HMA, heavy metal-associated domain"/>
    <property type="match status" value="1"/>
</dbReference>
<gene>
    <name evidence="2" type="ORF">LCGC14_0522340</name>
</gene>
<dbReference type="PROSITE" id="PS50846">
    <property type="entry name" value="HMA_2"/>
    <property type="match status" value="1"/>
</dbReference>
<name>A0A0F9SGN2_9ZZZZ</name>
<dbReference type="CDD" id="cd00371">
    <property type="entry name" value="HMA"/>
    <property type="match status" value="1"/>
</dbReference>
<evidence type="ECO:0000259" key="1">
    <source>
        <dbReference type="PROSITE" id="PS50846"/>
    </source>
</evidence>
<feature type="domain" description="HMA" evidence="1">
    <location>
        <begin position="39"/>
        <end position="102"/>
    </location>
</feature>
<dbReference type="GO" id="GO:0046872">
    <property type="term" value="F:metal ion binding"/>
    <property type="evidence" value="ECO:0007669"/>
    <property type="project" value="InterPro"/>
</dbReference>
<dbReference type="AlphaFoldDB" id="A0A0F9SGN2"/>
<dbReference type="InterPro" id="IPR006121">
    <property type="entry name" value="HMA_dom"/>
</dbReference>
<organism evidence="2">
    <name type="scientific">marine sediment metagenome</name>
    <dbReference type="NCBI Taxonomy" id="412755"/>
    <lineage>
        <taxon>unclassified sequences</taxon>
        <taxon>metagenomes</taxon>
        <taxon>ecological metagenomes</taxon>
    </lineage>
</organism>
<evidence type="ECO:0000313" key="2">
    <source>
        <dbReference type="EMBL" id="KKN61422.1"/>
    </source>
</evidence>
<dbReference type="EMBL" id="LAZR01000659">
    <property type="protein sequence ID" value="KKN61422.1"/>
    <property type="molecule type" value="Genomic_DNA"/>
</dbReference>
<accession>A0A0F9SGN2</accession>
<sequence>MSIKHLTVQTGTAKLGCCCAKKTSTTASVAIKSVVSESPVKQFKAEGASCGGFVKSIENALRAVTGFSDVSMDLASRVLSVARTVQTDESIETLENVGYPATAVN</sequence>
<protein>
    <recommendedName>
        <fullName evidence="1">HMA domain-containing protein</fullName>
    </recommendedName>
</protein>
<dbReference type="Gene3D" id="3.30.70.100">
    <property type="match status" value="1"/>
</dbReference>
<reference evidence="2" key="1">
    <citation type="journal article" date="2015" name="Nature">
        <title>Complex archaea that bridge the gap between prokaryotes and eukaryotes.</title>
        <authorList>
            <person name="Spang A."/>
            <person name="Saw J.H."/>
            <person name="Jorgensen S.L."/>
            <person name="Zaremba-Niedzwiedzka K."/>
            <person name="Martijn J."/>
            <person name="Lind A.E."/>
            <person name="van Eijk R."/>
            <person name="Schleper C."/>
            <person name="Guy L."/>
            <person name="Ettema T.J."/>
        </authorList>
    </citation>
    <scope>NUCLEOTIDE SEQUENCE</scope>
</reference>
<proteinExistence type="predicted"/>